<dbReference type="AlphaFoldDB" id="A0AAW0Z3P5"/>
<dbReference type="SUPFAM" id="SSF54495">
    <property type="entry name" value="UBC-like"/>
    <property type="match status" value="1"/>
</dbReference>
<dbReference type="RefSeq" id="XP_066805005.1">
    <property type="nucleotide sequence ID" value="XM_066945082.1"/>
</dbReference>
<feature type="compositionally biased region" description="Basic residues" evidence="5">
    <location>
        <begin position="1"/>
        <end position="12"/>
    </location>
</feature>
<evidence type="ECO:0000256" key="5">
    <source>
        <dbReference type="SAM" id="MobiDB-lite"/>
    </source>
</evidence>
<evidence type="ECO:0000313" key="7">
    <source>
        <dbReference type="Proteomes" id="UP001388673"/>
    </source>
</evidence>
<feature type="region of interest" description="Disordered" evidence="5">
    <location>
        <begin position="1"/>
        <end position="76"/>
    </location>
</feature>
<keyword evidence="1" id="KW-0328">Glycosyltransferase</keyword>
<comment type="caution">
    <text evidence="6">The sequence shown here is derived from an EMBL/GenBank/DDBJ whole genome shotgun (WGS) entry which is preliminary data.</text>
</comment>
<dbReference type="GeneID" id="92179222"/>
<dbReference type="Gene3D" id="3.10.110.10">
    <property type="entry name" value="Ubiquitin Conjugating Enzyme"/>
    <property type="match status" value="1"/>
</dbReference>
<evidence type="ECO:0000256" key="4">
    <source>
        <dbReference type="ARBA" id="ARBA00023027"/>
    </source>
</evidence>
<keyword evidence="7" id="KW-1185">Reference proteome</keyword>
<dbReference type="PANTHER" id="PTHR21328">
    <property type="entry name" value="POLY ADP-RIBOSE POLYMERASE FAMILY, MEMBER PARP"/>
    <property type="match status" value="1"/>
</dbReference>
<proteinExistence type="predicted"/>
<dbReference type="InterPro" id="IPR051838">
    <property type="entry name" value="ARTD_PARP"/>
</dbReference>
<dbReference type="KEGG" id="kne:92179222"/>
<protein>
    <recommendedName>
        <fullName evidence="8">UBC core domain-containing protein</fullName>
    </recommendedName>
</protein>
<keyword evidence="4" id="KW-0520">NAD</keyword>
<evidence type="ECO:0000256" key="3">
    <source>
        <dbReference type="ARBA" id="ARBA00022695"/>
    </source>
</evidence>
<dbReference type="GO" id="GO:0016757">
    <property type="term" value="F:glycosyltransferase activity"/>
    <property type="evidence" value="ECO:0007669"/>
    <property type="project" value="UniProtKB-KW"/>
</dbReference>
<dbReference type="CDD" id="cd23802">
    <property type="entry name" value="UBCc_UBE2Q"/>
    <property type="match status" value="1"/>
</dbReference>
<dbReference type="Proteomes" id="UP001388673">
    <property type="component" value="Unassembled WGS sequence"/>
</dbReference>
<sequence>MSTRRKRTRPQRARSSDTMDTPNVKRTTRSSARLLRNQQSQAVQLQATSSTVSSPMQPPSPPSVEGDSSDMFGEDMDVDPDLIAAAMGKDNDWSIAMKENYALSPRRRHTIPPSRAPAVEISYGIEGWKKDYRICWNYGDAADSIKFELGYEDIDGRSVQMRLEIVFQGLKTYPASYQLIIIADDEMPSRAETTFSRFLDIYDLEISSLVEIFVASLQGDDDASDDEEWFEQPTRGLETAKGSAEDLGDKWSIVKETHESLGLLGLSQQTKLLTSDKPPLGAVVAATRGQGGLTPFYLSDPLLGYLKSFNRCFHLKTSFKLNWATADRIGMDEDSSRQVFNQSHHPKSEGPPDNDDPVAHGLQGNIQLFSIPSLRPYVCNKDLCLYSMMSLGLGPSVEHIILTHPAVVDVLLSFAHSAASSSARMDLPLKLHIEVLPQFGLPKATLLDDLPNQRQALVWLIDQLPKVSKIKAQLEKGIKLAKIDTPTGSIAILRWVVGSCRAYLKETKPEEGIMGADRTGYTCLKQFTFVVGSPEQESNFRSEIVAAQEKDKNCRQYPTLLAFHASTSMSGYARPTGTQRANADFTLSKAVAVVELGRWCSMRILDPPPQPAAIKLFKPTMTTRMKQVELLPPPSETSVVASKALGKEYKTLIGAQEGGKLPFYIDTNIDSLYCWLLELHDFPESLLRSDLKKRNVPSIIAELRFPASFPHSPPFMRILHPRCLPFVQGGGGNITAGGSVCNEILTASGWNPAFCVEAIVRDVMVNMTEATPPARLDSRAWDRPYTMREAVEAYKRVAGQHGWQIPKHFDKLSK</sequence>
<gene>
    <name evidence="6" type="ORF">IAR55_001963</name>
</gene>
<evidence type="ECO:0000256" key="2">
    <source>
        <dbReference type="ARBA" id="ARBA00022679"/>
    </source>
</evidence>
<dbReference type="EMBL" id="JBCAWK010000003">
    <property type="protein sequence ID" value="KAK8864709.1"/>
    <property type="molecule type" value="Genomic_DNA"/>
</dbReference>
<evidence type="ECO:0008006" key="8">
    <source>
        <dbReference type="Google" id="ProtNLM"/>
    </source>
</evidence>
<evidence type="ECO:0000256" key="1">
    <source>
        <dbReference type="ARBA" id="ARBA00022676"/>
    </source>
</evidence>
<feature type="region of interest" description="Disordered" evidence="5">
    <location>
        <begin position="335"/>
        <end position="359"/>
    </location>
</feature>
<accession>A0AAW0Z3P5</accession>
<keyword evidence="3" id="KW-0548">Nucleotidyltransferase</keyword>
<dbReference type="GO" id="GO:0016779">
    <property type="term" value="F:nucleotidyltransferase activity"/>
    <property type="evidence" value="ECO:0007669"/>
    <property type="project" value="UniProtKB-KW"/>
</dbReference>
<dbReference type="InterPro" id="IPR016135">
    <property type="entry name" value="UBQ-conjugating_enzyme/RWD"/>
</dbReference>
<feature type="compositionally biased region" description="Polar residues" evidence="5">
    <location>
        <begin position="16"/>
        <end position="48"/>
    </location>
</feature>
<keyword evidence="2" id="KW-0808">Transferase</keyword>
<evidence type="ECO:0000313" key="6">
    <source>
        <dbReference type="EMBL" id="KAK8864709.1"/>
    </source>
</evidence>
<reference evidence="6 7" key="1">
    <citation type="journal article" date="2024" name="bioRxiv">
        <title>Comparative genomics of Cryptococcus and Kwoniella reveals pathogenesis evolution and contrasting karyotype dynamics via intercentromeric recombination or chromosome fusion.</title>
        <authorList>
            <person name="Coelho M.A."/>
            <person name="David-Palma M."/>
            <person name="Shea T."/>
            <person name="Bowers K."/>
            <person name="McGinley-Smith S."/>
            <person name="Mohammad A.W."/>
            <person name="Gnirke A."/>
            <person name="Yurkov A.M."/>
            <person name="Nowrousian M."/>
            <person name="Sun S."/>
            <person name="Cuomo C.A."/>
            <person name="Heitman J."/>
        </authorList>
    </citation>
    <scope>NUCLEOTIDE SEQUENCE [LARGE SCALE GENOMIC DNA]</scope>
    <source>
        <strain evidence="6 7">CBS 13917</strain>
    </source>
</reference>
<name>A0AAW0Z3P5_9TREE</name>
<organism evidence="6 7">
    <name type="scientific">Kwoniella newhampshirensis</name>
    <dbReference type="NCBI Taxonomy" id="1651941"/>
    <lineage>
        <taxon>Eukaryota</taxon>
        <taxon>Fungi</taxon>
        <taxon>Dikarya</taxon>
        <taxon>Basidiomycota</taxon>
        <taxon>Agaricomycotina</taxon>
        <taxon>Tremellomycetes</taxon>
        <taxon>Tremellales</taxon>
        <taxon>Cryptococcaceae</taxon>
        <taxon>Kwoniella</taxon>
    </lineage>
</organism>